<organism evidence="2 3">
    <name type="scientific">Gymnopilus dilepis</name>
    <dbReference type="NCBI Taxonomy" id="231916"/>
    <lineage>
        <taxon>Eukaryota</taxon>
        <taxon>Fungi</taxon>
        <taxon>Dikarya</taxon>
        <taxon>Basidiomycota</taxon>
        <taxon>Agaricomycotina</taxon>
        <taxon>Agaricomycetes</taxon>
        <taxon>Agaricomycetidae</taxon>
        <taxon>Agaricales</taxon>
        <taxon>Agaricineae</taxon>
        <taxon>Hymenogastraceae</taxon>
        <taxon>Gymnopilus</taxon>
    </lineage>
</organism>
<name>A0A409VZL0_9AGAR</name>
<evidence type="ECO:0000313" key="2">
    <source>
        <dbReference type="EMBL" id="PPQ71661.1"/>
    </source>
</evidence>
<dbReference type="AlphaFoldDB" id="A0A409VZL0"/>
<dbReference type="EMBL" id="NHYE01005493">
    <property type="protein sequence ID" value="PPQ71661.1"/>
    <property type="molecule type" value="Genomic_DNA"/>
</dbReference>
<comment type="caution">
    <text evidence="2">The sequence shown here is derived from an EMBL/GenBank/DDBJ whole genome shotgun (WGS) entry which is preliminary data.</text>
</comment>
<accession>A0A409VZL0</accession>
<reference evidence="2 3" key="1">
    <citation type="journal article" date="2018" name="Evol. Lett.">
        <title>Horizontal gene cluster transfer increased hallucinogenic mushroom diversity.</title>
        <authorList>
            <person name="Reynolds H.T."/>
            <person name="Vijayakumar V."/>
            <person name="Gluck-Thaler E."/>
            <person name="Korotkin H.B."/>
            <person name="Matheny P.B."/>
            <person name="Slot J.C."/>
        </authorList>
    </citation>
    <scope>NUCLEOTIDE SEQUENCE [LARGE SCALE GENOMIC DNA]</scope>
    <source>
        <strain evidence="2 3">SRW20</strain>
    </source>
</reference>
<gene>
    <name evidence="2" type="ORF">CVT26_010579</name>
</gene>
<sequence>MASSADGPSTSQLSEKYVQDSFHSYLKSSLAQAKAERLLDADLLASAEGDLMITGPALCLYFAALRSTTEPPSVPLPRSSKSHSSQPTELSYENCPPAFISFLRVWANTVAPIQSLTPEAQHDLARVICGLPPLLPESHPSSTLVSGIAADLRAVAIEISQRRSFQDRYASDLQAALDAGAGPSGSSSPRKASFVPPPAYDPSPNASPRPSLDLDLPNPHDHPLPPLPHADGQLPPQSSGLLSPLSASRSTFSSSTSSFGGPPASPTILTQDTPAIEFIRETLYASLADALERQPSLRRLLKRDKTRAYFASVAFAVLDVATNSVTPDGAIIGVLGKPLTLQECPRALRPFMVEHASIGHQAKEMEEQDTQTAIELVQAGKNVPLSRLDRVKMMLEEGVGYEQGLNDARDGRRSVEGRAVAFANRINALSLGMTRLKAFRERQDDVFKVLAGIGS</sequence>
<dbReference type="Proteomes" id="UP000284706">
    <property type="component" value="Unassembled WGS sequence"/>
</dbReference>
<evidence type="ECO:0000313" key="3">
    <source>
        <dbReference type="Proteomes" id="UP000284706"/>
    </source>
</evidence>
<protein>
    <submittedName>
        <fullName evidence="2">Uncharacterized protein</fullName>
    </submittedName>
</protein>
<dbReference type="OrthoDB" id="3360715at2759"/>
<feature type="region of interest" description="Disordered" evidence="1">
    <location>
        <begin position="70"/>
        <end position="89"/>
    </location>
</feature>
<keyword evidence="3" id="KW-1185">Reference proteome</keyword>
<feature type="region of interest" description="Disordered" evidence="1">
    <location>
        <begin position="178"/>
        <end position="267"/>
    </location>
</feature>
<dbReference type="InParanoid" id="A0A409VZL0"/>
<dbReference type="STRING" id="231916.A0A409VZL0"/>
<evidence type="ECO:0000256" key="1">
    <source>
        <dbReference type="SAM" id="MobiDB-lite"/>
    </source>
</evidence>
<feature type="compositionally biased region" description="Low complexity" evidence="1">
    <location>
        <begin position="178"/>
        <end position="193"/>
    </location>
</feature>
<proteinExistence type="predicted"/>
<feature type="compositionally biased region" description="Low complexity" evidence="1">
    <location>
        <begin position="232"/>
        <end position="262"/>
    </location>
</feature>
<feature type="compositionally biased region" description="Pro residues" evidence="1">
    <location>
        <begin position="195"/>
        <end position="207"/>
    </location>
</feature>